<dbReference type="SMART" id="SM00248">
    <property type="entry name" value="ANK"/>
    <property type="match status" value="28"/>
</dbReference>
<feature type="compositionally biased region" description="Basic and acidic residues" evidence="16">
    <location>
        <begin position="1"/>
        <end position="10"/>
    </location>
</feature>
<dbReference type="InterPro" id="IPR002153">
    <property type="entry name" value="TRPC_channel"/>
</dbReference>
<feature type="repeat" description="ANK" evidence="15">
    <location>
        <begin position="1206"/>
        <end position="1228"/>
    </location>
</feature>
<keyword evidence="11" id="KW-0406">Ion transport</keyword>
<evidence type="ECO:0000256" key="4">
    <source>
        <dbReference type="ARBA" id="ARBA00022483"/>
    </source>
</evidence>
<evidence type="ECO:0000256" key="7">
    <source>
        <dbReference type="ARBA" id="ARBA00022737"/>
    </source>
</evidence>
<feature type="repeat" description="ANK" evidence="15">
    <location>
        <begin position="1029"/>
        <end position="1061"/>
    </location>
</feature>
<reference evidence="19 20" key="1">
    <citation type="journal article" date="2018" name="Gigascience">
        <title>Genomes of trombidid mites reveal novel predicted allergens and laterally-transferred genes associated with secondary metabolism.</title>
        <authorList>
            <person name="Dong X."/>
            <person name="Chaisiri K."/>
            <person name="Xia D."/>
            <person name="Armstrong S.D."/>
            <person name="Fang Y."/>
            <person name="Donnelly M.J."/>
            <person name="Kadowaki T."/>
            <person name="McGarry J.W."/>
            <person name="Darby A.C."/>
            <person name="Makepeace B.L."/>
        </authorList>
    </citation>
    <scope>NUCLEOTIDE SEQUENCE [LARGE SCALE GENOMIC DNA]</scope>
    <source>
        <strain evidence="19">UoL-UT</strain>
    </source>
</reference>
<dbReference type="PROSITE" id="PS50088">
    <property type="entry name" value="ANK_REPEAT"/>
    <property type="match status" value="21"/>
</dbReference>
<feature type="domain" description="Ion transport" evidence="18">
    <location>
        <begin position="1593"/>
        <end position="1778"/>
    </location>
</feature>
<feature type="repeat" description="ANK" evidence="15">
    <location>
        <begin position="1308"/>
        <end position="1340"/>
    </location>
</feature>
<protein>
    <submittedName>
        <fullName evidence="19">Ion channel nompc-like protein</fullName>
    </submittedName>
</protein>
<dbReference type="Pfam" id="PF00023">
    <property type="entry name" value="Ank"/>
    <property type="match status" value="1"/>
</dbReference>
<evidence type="ECO:0000256" key="14">
    <source>
        <dbReference type="ARBA" id="ARBA00023303"/>
    </source>
</evidence>
<evidence type="ECO:0000313" key="19">
    <source>
        <dbReference type="EMBL" id="RWS27838.1"/>
    </source>
</evidence>
<dbReference type="SUPFAM" id="SSF48403">
    <property type="entry name" value="Ankyrin repeat"/>
    <property type="match status" value="4"/>
</dbReference>
<feature type="compositionally biased region" description="Low complexity" evidence="16">
    <location>
        <begin position="283"/>
        <end position="295"/>
    </location>
</feature>
<evidence type="ECO:0000256" key="13">
    <source>
        <dbReference type="ARBA" id="ARBA00023298"/>
    </source>
</evidence>
<feature type="repeat" description="ANK" evidence="15">
    <location>
        <begin position="929"/>
        <end position="961"/>
    </location>
</feature>
<dbReference type="Proteomes" id="UP000288716">
    <property type="component" value="Unassembled WGS sequence"/>
</dbReference>
<evidence type="ECO:0000256" key="15">
    <source>
        <dbReference type="PROSITE-ProRule" id="PRU00023"/>
    </source>
</evidence>
<evidence type="ECO:0000256" key="12">
    <source>
        <dbReference type="ARBA" id="ARBA00023136"/>
    </source>
</evidence>
<dbReference type="GO" id="GO:0034703">
    <property type="term" value="C:cation channel complex"/>
    <property type="evidence" value="ECO:0007669"/>
    <property type="project" value="UniProtKB-ARBA"/>
</dbReference>
<feature type="repeat" description="ANK" evidence="15">
    <location>
        <begin position="537"/>
        <end position="569"/>
    </location>
</feature>
<organism evidence="19 20">
    <name type="scientific">Leptotrombidium deliense</name>
    <dbReference type="NCBI Taxonomy" id="299467"/>
    <lineage>
        <taxon>Eukaryota</taxon>
        <taxon>Metazoa</taxon>
        <taxon>Ecdysozoa</taxon>
        <taxon>Arthropoda</taxon>
        <taxon>Chelicerata</taxon>
        <taxon>Arachnida</taxon>
        <taxon>Acari</taxon>
        <taxon>Acariformes</taxon>
        <taxon>Trombidiformes</taxon>
        <taxon>Prostigmata</taxon>
        <taxon>Anystina</taxon>
        <taxon>Parasitengona</taxon>
        <taxon>Trombiculoidea</taxon>
        <taxon>Trombiculidae</taxon>
        <taxon>Leptotrombidium</taxon>
    </lineage>
</organism>
<dbReference type="PANTHER" id="PTHR24161">
    <property type="entry name" value="ANK_REP_REGION DOMAIN-CONTAINING PROTEIN-RELATED"/>
    <property type="match status" value="1"/>
</dbReference>
<accession>A0A443SJX5</accession>
<keyword evidence="20" id="KW-1185">Reference proteome</keyword>
<feature type="compositionally biased region" description="Basic and acidic residues" evidence="16">
    <location>
        <begin position="264"/>
        <end position="282"/>
    </location>
</feature>
<feature type="repeat" description="ANK" evidence="15">
    <location>
        <begin position="962"/>
        <end position="995"/>
    </location>
</feature>
<evidence type="ECO:0000256" key="3">
    <source>
        <dbReference type="ARBA" id="ARBA00022448"/>
    </source>
</evidence>
<feature type="repeat" description="ANK" evidence="15">
    <location>
        <begin position="1241"/>
        <end position="1273"/>
    </location>
</feature>
<dbReference type="InterPro" id="IPR002110">
    <property type="entry name" value="Ankyrin_rpt"/>
</dbReference>
<proteinExistence type="predicted"/>
<keyword evidence="5" id="KW-1052">Target cell membrane</keyword>
<feature type="compositionally biased region" description="Basic and acidic residues" evidence="16">
    <location>
        <begin position="29"/>
        <end position="52"/>
    </location>
</feature>
<keyword evidence="3" id="KW-0813">Transport</keyword>
<evidence type="ECO:0000256" key="9">
    <source>
        <dbReference type="ARBA" id="ARBA00023028"/>
    </source>
</evidence>
<feature type="repeat" description="ANK" evidence="15">
    <location>
        <begin position="670"/>
        <end position="702"/>
    </location>
</feature>
<feature type="repeat" description="ANK" evidence="15">
    <location>
        <begin position="1099"/>
        <end position="1131"/>
    </location>
</feature>
<evidence type="ECO:0000256" key="11">
    <source>
        <dbReference type="ARBA" id="ARBA00023065"/>
    </source>
</evidence>
<dbReference type="GO" id="GO:0044218">
    <property type="term" value="C:other organism cell membrane"/>
    <property type="evidence" value="ECO:0007669"/>
    <property type="project" value="UniProtKB-KW"/>
</dbReference>
<evidence type="ECO:0000256" key="5">
    <source>
        <dbReference type="ARBA" id="ARBA00022537"/>
    </source>
</evidence>
<dbReference type="PRINTS" id="PR01415">
    <property type="entry name" value="ANKYRIN"/>
</dbReference>
<keyword evidence="7" id="KW-0677">Repeat</keyword>
<keyword evidence="13" id="KW-1053">Target membrane</keyword>
<feature type="repeat" description="ANK" evidence="15">
    <location>
        <begin position="896"/>
        <end position="928"/>
    </location>
</feature>
<feature type="repeat" description="ANK" evidence="15">
    <location>
        <begin position="996"/>
        <end position="1028"/>
    </location>
</feature>
<evidence type="ECO:0000256" key="10">
    <source>
        <dbReference type="ARBA" id="ARBA00023043"/>
    </source>
</evidence>
<comment type="caution">
    <text evidence="19">The sequence shown here is derived from an EMBL/GenBank/DDBJ whole genome shotgun (WGS) entry which is preliminary data.</text>
</comment>
<feature type="repeat" description="ANK" evidence="15">
    <location>
        <begin position="704"/>
        <end position="737"/>
    </location>
</feature>
<feature type="transmembrane region" description="Helical" evidence="17">
    <location>
        <begin position="1488"/>
        <end position="1509"/>
    </location>
</feature>
<feature type="region of interest" description="Disordered" evidence="16">
    <location>
        <begin position="193"/>
        <end position="324"/>
    </location>
</feature>
<feature type="compositionally biased region" description="Basic residues" evidence="16">
    <location>
        <begin position="195"/>
        <end position="209"/>
    </location>
</feature>
<keyword evidence="9" id="KW-0800">Toxin</keyword>
<feature type="repeat" description="ANK" evidence="15">
    <location>
        <begin position="738"/>
        <end position="770"/>
    </location>
</feature>
<evidence type="ECO:0000259" key="18">
    <source>
        <dbReference type="Pfam" id="PF00520"/>
    </source>
</evidence>
<feature type="transmembrane region" description="Helical" evidence="17">
    <location>
        <begin position="1664"/>
        <end position="1687"/>
    </location>
</feature>
<dbReference type="EMBL" id="NCKV01001747">
    <property type="protein sequence ID" value="RWS27838.1"/>
    <property type="molecule type" value="Genomic_DNA"/>
</dbReference>
<feature type="repeat" description="ANK" evidence="15">
    <location>
        <begin position="366"/>
        <end position="395"/>
    </location>
</feature>
<dbReference type="GO" id="GO:0005262">
    <property type="term" value="F:calcium channel activity"/>
    <property type="evidence" value="ECO:0007669"/>
    <property type="project" value="InterPro"/>
</dbReference>
<feature type="transmembrane region" description="Helical" evidence="17">
    <location>
        <begin position="1628"/>
        <end position="1652"/>
    </location>
</feature>
<name>A0A443SJX5_9ACAR</name>
<evidence type="ECO:0000256" key="17">
    <source>
        <dbReference type="SAM" id="Phobius"/>
    </source>
</evidence>
<feature type="repeat" description="ANK" evidence="15">
    <location>
        <begin position="1275"/>
        <end position="1307"/>
    </location>
</feature>
<evidence type="ECO:0000313" key="20">
    <source>
        <dbReference type="Proteomes" id="UP000288716"/>
    </source>
</evidence>
<dbReference type="Pfam" id="PF00520">
    <property type="entry name" value="Ion_trans"/>
    <property type="match status" value="1"/>
</dbReference>
<feature type="repeat" description="ANK" evidence="15">
    <location>
        <begin position="504"/>
        <end position="536"/>
    </location>
</feature>
<dbReference type="PROSITE" id="PS50297">
    <property type="entry name" value="ANK_REP_REGION"/>
    <property type="match status" value="18"/>
</dbReference>
<feature type="region of interest" description="Disordered" evidence="16">
    <location>
        <begin position="1"/>
        <end position="67"/>
    </location>
</feature>
<dbReference type="GO" id="GO:0006887">
    <property type="term" value="P:exocytosis"/>
    <property type="evidence" value="ECO:0007669"/>
    <property type="project" value="UniProtKB-KW"/>
</dbReference>
<dbReference type="Pfam" id="PF13637">
    <property type="entry name" value="Ank_4"/>
    <property type="match status" value="2"/>
</dbReference>
<sequence>MAPLPEDKKNAKTNGETSSAKSNGNSKANNEDEKSNPDKNKIIEKSETRAKDALLSATDRGRDVEPVTVHLSTGQDIKVLQSELDFDALHVSNIDDQLNGVITENANGINGHVSPTGRKPAPVSRNVYANISAEKSNIASDVQSEKSLPTIENTSIDTPTTFVEDMADSTSSSRASKMFDITLKLMKKEPDPHSFIKRAFQRRKDKKAGKLTTDESSSQEASPVPPKKSPILPLKDKELLKVDQSLKPVPVSKTNNVPTTTSKDSSKKSKAETSESETEKSKGSSSNKESGPKSTPSDPTSSEQKDDKGKSEPTDSQPVKKRIPAPTQRLLLMCKKGDWLAVDTLLKYVEPSELDLNMTIEGILWTPVMFAAQDNRVNIIEKLLDIGYNVNARAVDGITALHLACAHAREDTIRLLLARKADPLLAGGPKNQLPIHVIASKPTGAAVIPLQLILRSSPKEIRLIPDSDGNIPLFLAVETGNHGVCRELLMALPKEQTALVKPITLETTAHTATKKRDMEMLRLVVDAGCDVNARNSDGQTPLHIVSYEGDETYVKYFYTVGADPNAKDIEDRTPLHLATEKGHFRIVDLLTEKFKASIYQRTKDGSTVMHIASRSGHPATAMAFMKKGVPLHMPNKTGAKAIHMAAISGQVDVIKTVLSKGEFIDVRTNEGLTALHLAVQASEEEVVETLLGYGANVSLKAGRSGETPLHIAAKIPDGKDCTELLIKSGADIDATQENGETALHYTGRFGVLDTFIVLLSEGANPSLCNKKGENVLHVVVKECHFQVAQQLILHVINSSGKDTATKLINQKNELGESSLHYAASIDPHKTHYPNEDRDLMRLLLQNDGDVSLGTNESNETVIHYCSKSGNTNVLNEIIGNLPQIDAQSACNQPAKSGWSPLLYACYYGHPDVIKVLLTQNARVDVFDERGRAGLHLAAELGHEDVCDILLENNAFVNVRNKGGSTPLHLAAKQGFNSMIKNLVLKHGALLDAMTLNKQTPLHLAAENGQLEVCKTLLQMRADINATDNQAQNPLHLAAQSNHPDVLKLFLQHKPELVSVANKNGYTCAHIAAVKGSVAVLKELMKFNQEAVKTARIKKTGCAALHLAAEGGHVKVVRLLLQTGAKASDENVDGYTPLHLAAKEGHVRVLHALRGAVDWKICSRKCGLTALHVASSCGQLDFVSEMLTQVPAGIKSERSLKDPSGDYGITPLHLASQNGHESVVRLLMNSTGVQVDAPTQVHGTIPLHLAAQGGHMLVAGLLINRSADSLFKTDKQGRTCVHLAAAHGHQSMVGLLLGQGAEINAQDKKGWTPLHHASKHGFLDVVQLLTDSGADPTATSKDEKIPICCAAAAGHYHVISYLLKKEHDSLQLMEDKAPIQEFILVSEAPIDTAVKLAKQYENLALREKERTRDLEAACQYADQLAIDLLSIAATTYNAGALLRALDPRNSEFLDVLIELERKDVVSQHAVQKYLSEVWMGNLKWSGFKFVILFFAFLFCPIIWIVFSCPIGHRFHRIPIIKFMSYLTSHIFFIAILTYTTVFPKVALYEYDWIPLWNEIVFLVWIIGILVSDLTNPTDRSGLGAIKMCIIFIGFCACILHLITFVLDLFIYNPLDHQLKLDLLYGRNQLLAVCMLLSFVEFLNFLTFHPLFGPWGVIIQELIRDLLLFLSILSIFMTGFTLHICAIYRPVYSSPDDFNATLPLLGQEFIEPTKSFEMLFFAIFGLVEPDNMPPMHLSPSYSKTVMKLVFGIYMMVTVVVLVNLLIAMMSNTYQRIEAQSDIEWKFGRAKLIRNMNRTLSTPSPINLFIGLPAKGIDKIVKFYQEKKEKQLKIAKQAFGHLSDQRLAVMAKNQWMHRRASRASRISRITGATSGFGNSELGFEESKPIGEVVNWAVIVQKYYESIGAAAVEDVNDDETRTDEDGSQIGA</sequence>
<keyword evidence="9" id="KW-0528">Neurotoxin</keyword>
<feature type="repeat" description="ANK" evidence="15">
    <location>
        <begin position="396"/>
        <end position="422"/>
    </location>
</feature>
<feature type="repeat" description="ANK" evidence="15">
    <location>
        <begin position="570"/>
        <end position="593"/>
    </location>
</feature>
<dbReference type="InterPro" id="IPR005821">
    <property type="entry name" value="Ion_trans_dom"/>
</dbReference>
<feature type="repeat" description="ANK" evidence="15">
    <location>
        <begin position="637"/>
        <end position="669"/>
    </location>
</feature>
<feature type="transmembrane region" description="Helical" evidence="17">
    <location>
        <begin position="1582"/>
        <end position="1608"/>
    </location>
</feature>
<evidence type="ECO:0000256" key="1">
    <source>
        <dbReference type="ARBA" id="ARBA00004141"/>
    </source>
</evidence>
<keyword evidence="8 17" id="KW-1133">Transmembrane helix</keyword>
<gene>
    <name evidence="19" type="ORF">B4U80_08959</name>
</gene>
<evidence type="ECO:0000256" key="16">
    <source>
        <dbReference type="SAM" id="MobiDB-lite"/>
    </source>
</evidence>
<dbReference type="InterPro" id="IPR036770">
    <property type="entry name" value="Ankyrin_rpt-contain_sf"/>
</dbReference>
<evidence type="ECO:0000256" key="8">
    <source>
        <dbReference type="ARBA" id="ARBA00022989"/>
    </source>
</evidence>
<keyword evidence="14" id="KW-0407">Ion channel</keyword>
<keyword evidence="4" id="KW-0268">Exocytosis</keyword>
<dbReference type="VEuPathDB" id="VectorBase:LDEU004202"/>
<dbReference type="STRING" id="299467.A0A443SJX5"/>
<dbReference type="Gene3D" id="1.25.40.20">
    <property type="entry name" value="Ankyrin repeat-containing domain"/>
    <property type="match status" value="6"/>
</dbReference>
<feature type="transmembrane region" description="Helical" evidence="17">
    <location>
        <begin position="1552"/>
        <end position="1570"/>
    </location>
</feature>
<dbReference type="Pfam" id="PF12796">
    <property type="entry name" value="Ank_2"/>
    <property type="match status" value="8"/>
</dbReference>
<keyword evidence="9" id="KW-0638">Presynaptic neurotoxin</keyword>
<feature type="transmembrane region" description="Helical" evidence="17">
    <location>
        <begin position="1746"/>
        <end position="1767"/>
    </location>
</feature>
<feature type="repeat" description="ANK" evidence="15">
    <location>
        <begin position="604"/>
        <end position="636"/>
    </location>
</feature>
<dbReference type="PANTHER" id="PTHR24161:SF119">
    <property type="entry name" value="ANKYRIN REPEAT DOMAIN 44"/>
    <property type="match status" value="1"/>
</dbReference>
<feature type="compositionally biased region" description="Basic and acidic residues" evidence="16">
    <location>
        <begin position="303"/>
        <end position="313"/>
    </location>
</feature>
<keyword evidence="6 17" id="KW-0812">Transmembrane</keyword>
<evidence type="ECO:0000256" key="2">
    <source>
        <dbReference type="ARBA" id="ARBA00004175"/>
    </source>
</evidence>
<dbReference type="PRINTS" id="PR01097">
    <property type="entry name" value="TRNSRECEPTRP"/>
</dbReference>
<keyword evidence="10 15" id="KW-0040">ANK repeat</keyword>
<evidence type="ECO:0000256" key="6">
    <source>
        <dbReference type="ARBA" id="ARBA00022692"/>
    </source>
</evidence>
<keyword evidence="12 17" id="KW-0472">Membrane</keyword>
<dbReference type="GO" id="GO:0044231">
    <property type="term" value="C:host cell presynaptic membrane"/>
    <property type="evidence" value="ECO:0007669"/>
    <property type="project" value="UniProtKB-KW"/>
</dbReference>
<feature type="transmembrane region" description="Helical" evidence="17">
    <location>
        <begin position="1521"/>
        <end position="1540"/>
    </location>
</feature>
<comment type="subcellular location">
    <subcellularLocation>
        <location evidence="1">Membrane</location>
        <topology evidence="1">Multi-pass membrane protein</topology>
    </subcellularLocation>
    <subcellularLocation>
        <location evidence="2">Target cell membrane</location>
    </subcellularLocation>
</comment>
<feature type="compositionally biased region" description="Low complexity" evidence="16">
    <location>
        <begin position="18"/>
        <end position="28"/>
    </location>
</feature>
<feature type="repeat" description="ANK" evidence="15">
    <location>
        <begin position="1132"/>
        <end position="1152"/>
    </location>
</feature>
<dbReference type="OrthoDB" id="195446at2759"/>